<accession>A0A814I0S6</accession>
<dbReference type="SUPFAM" id="SSF56672">
    <property type="entry name" value="DNA/RNA polymerases"/>
    <property type="match status" value="1"/>
</dbReference>
<dbReference type="PROSITE" id="PS50878">
    <property type="entry name" value="RT_POL"/>
    <property type="match status" value="1"/>
</dbReference>
<name>A0A814I0S6_9BILA</name>
<dbReference type="Pfam" id="PF00078">
    <property type="entry name" value="RVT_1"/>
    <property type="match status" value="1"/>
</dbReference>
<protein>
    <recommendedName>
        <fullName evidence="1">Reverse transcriptase domain-containing protein</fullName>
    </recommendedName>
</protein>
<dbReference type="EMBL" id="CAJOBC010003522">
    <property type="protein sequence ID" value="CAF3788180.1"/>
    <property type="molecule type" value="Genomic_DNA"/>
</dbReference>
<dbReference type="InterPro" id="IPR000477">
    <property type="entry name" value="RT_dom"/>
</dbReference>
<reference evidence="2" key="1">
    <citation type="submission" date="2021-02" db="EMBL/GenBank/DDBJ databases">
        <authorList>
            <person name="Nowell W R."/>
        </authorList>
    </citation>
    <scope>NUCLEOTIDE SEQUENCE</scope>
</reference>
<dbReference type="PANTHER" id="PTHR33332">
    <property type="entry name" value="REVERSE TRANSCRIPTASE DOMAIN-CONTAINING PROTEIN"/>
    <property type="match status" value="1"/>
</dbReference>
<proteinExistence type="predicted"/>
<dbReference type="Proteomes" id="UP000663829">
    <property type="component" value="Unassembled WGS sequence"/>
</dbReference>
<dbReference type="Proteomes" id="UP000677228">
    <property type="component" value="Unassembled WGS sequence"/>
</dbReference>
<dbReference type="EMBL" id="CAJNOQ010003522">
    <property type="protein sequence ID" value="CAF1016637.1"/>
    <property type="molecule type" value="Genomic_DNA"/>
</dbReference>
<dbReference type="AlphaFoldDB" id="A0A814I0S6"/>
<evidence type="ECO:0000313" key="5">
    <source>
        <dbReference type="EMBL" id="CAF4048019.1"/>
    </source>
</evidence>
<feature type="domain" description="Reverse transcriptase" evidence="1">
    <location>
        <begin position="1"/>
        <end position="157"/>
    </location>
</feature>
<evidence type="ECO:0000313" key="2">
    <source>
        <dbReference type="EMBL" id="CAF1016637.1"/>
    </source>
</evidence>
<keyword evidence="6" id="KW-1185">Reference proteome</keyword>
<organism evidence="2 6">
    <name type="scientific">Didymodactylos carnosus</name>
    <dbReference type="NCBI Taxonomy" id="1234261"/>
    <lineage>
        <taxon>Eukaryota</taxon>
        <taxon>Metazoa</taxon>
        <taxon>Spiralia</taxon>
        <taxon>Gnathifera</taxon>
        <taxon>Rotifera</taxon>
        <taxon>Eurotatoria</taxon>
        <taxon>Bdelloidea</taxon>
        <taxon>Philodinida</taxon>
        <taxon>Philodinidae</taxon>
        <taxon>Didymodactylos</taxon>
    </lineage>
</organism>
<dbReference type="EMBL" id="CAJOBA010037750">
    <property type="protein sequence ID" value="CAF4048019.1"/>
    <property type="molecule type" value="Genomic_DNA"/>
</dbReference>
<evidence type="ECO:0000313" key="6">
    <source>
        <dbReference type="Proteomes" id="UP000663829"/>
    </source>
</evidence>
<dbReference type="Proteomes" id="UP000682733">
    <property type="component" value="Unassembled WGS sequence"/>
</dbReference>
<dbReference type="Proteomes" id="UP000681722">
    <property type="component" value="Unassembled WGS sequence"/>
</dbReference>
<dbReference type="OrthoDB" id="426210at2759"/>
<dbReference type="InterPro" id="IPR043502">
    <property type="entry name" value="DNA/RNA_pol_sf"/>
</dbReference>
<sequence length="157" mass="17707">MQFGFRPKSSTADALLHITIKLSEILKQKKAAIGVAFDFAKAFDRVSHTVLLKKLHKAHVHGSVLEWFESYLTDREQIVIIHKTKSKAAKVTSGVPQGSILGPLLFLIFINDLSQGFQVLSQGSFFSISWHKTDNKMTFNGQFIVTKLFTVLFCRHD</sequence>
<evidence type="ECO:0000259" key="1">
    <source>
        <dbReference type="PROSITE" id="PS50878"/>
    </source>
</evidence>
<comment type="caution">
    <text evidence="2">The sequence shown here is derived from an EMBL/GenBank/DDBJ whole genome shotgun (WGS) entry which is preliminary data.</text>
</comment>
<gene>
    <name evidence="2" type="ORF">GPM918_LOCUS14554</name>
    <name evidence="3" type="ORF">OVA965_LOCUS25800</name>
    <name evidence="4" type="ORF">SRO942_LOCUS14554</name>
    <name evidence="5" type="ORF">TMI583_LOCUS26534</name>
</gene>
<dbReference type="EMBL" id="CAJNOK010016199">
    <property type="protein sequence ID" value="CAF1240483.1"/>
    <property type="molecule type" value="Genomic_DNA"/>
</dbReference>
<evidence type="ECO:0000313" key="4">
    <source>
        <dbReference type="EMBL" id="CAF3788180.1"/>
    </source>
</evidence>
<evidence type="ECO:0000313" key="3">
    <source>
        <dbReference type="EMBL" id="CAF1240483.1"/>
    </source>
</evidence>